<dbReference type="RefSeq" id="XP_040691511.1">
    <property type="nucleotide sequence ID" value="XM_040830757.1"/>
</dbReference>
<keyword evidence="2" id="KW-0812">Transmembrane</keyword>
<dbReference type="EMBL" id="KV878211">
    <property type="protein sequence ID" value="OJJ37835.1"/>
    <property type="molecule type" value="Genomic_DNA"/>
</dbReference>
<dbReference type="GeneID" id="63746605"/>
<evidence type="ECO:0000256" key="2">
    <source>
        <dbReference type="SAM" id="Phobius"/>
    </source>
</evidence>
<evidence type="ECO:0000256" key="3">
    <source>
        <dbReference type="SAM" id="SignalP"/>
    </source>
</evidence>
<keyword evidence="3" id="KW-0732">Signal</keyword>
<feature type="transmembrane region" description="Helical" evidence="2">
    <location>
        <begin position="181"/>
        <end position="202"/>
    </location>
</feature>
<feature type="region of interest" description="Disordered" evidence="1">
    <location>
        <begin position="142"/>
        <end position="178"/>
    </location>
</feature>
<keyword evidence="2" id="KW-1133">Transmembrane helix</keyword>
<protein>
    <recommendedName>
        <fullName evidence="6">Mid2 domain-containing protein</fullName>
    </recommendedName>
</protein>
<keyword evidence="5" id="KW-1185">Reference proteome</keyword>
<dbReference type="OrthoDB" id="5215637at2759"/>
<feature type="chain" id="PRO_5012069637" description="Mid2 domain-containing protein" evidence="3">
    <location>
        <begin position="23"/>
        <end position="258"/>
    </location>
</feature>
<dbReference type="Proteomes" id="UP000184383">
    <property type="component" value="Unassembled WGS sequence"/>
</dbReference>
<dbReference type="AlphaFoldDB" id="A0A1L9RSD4"/>
<feature type="compositionally biased region" description="Low complexity" evidence="1">
    <location>
        <begin position="142"/>
        <end position="169"/>
    </location>
</feature>
<accession>A0A1L9RSD4</accession>
<organism evidence="4 5">
    <name type="scientific">Aspergillus wentii DTO 134E9</name>
    <dbReference type="NCBI Taxonomy" id="1073089"/>
    <lineage>
        <taxon>Eukaryota</taxon>
        <taxon>Fungi</taxon>
        <taxon>Dikarya</taxon>
        <taxon>Ascomycota</taxon>
        <taxon>Pezizomycotina</taxon>
        <taxon>Eurotiomycetes</taxon>
        <taxon>Eurotiomycetidae</taxon>
        <taxon>Eurotiales</taxon>
        <taxon>Aspergillaceae</taxon>
        <taxon>Aspergillus</taxon>
        <taxon>Aspergillus subgen. Cremei</taxon>
    </lineage>
</organism>
<dbReference type="STRING" id="1073089.A0A1L9RSD4"/>
<keyword evidence="2" id="KW-0472">Membrane</keyword>
<feature type="signal peptide" evidence="3">
    <location>
        <begin position="1"/>
        <end position="22"/>
    </location>
</feature>
<gene>
    <name evidence="4" type="ORF">ASPWEDRAFT_171295</name>
</gene>
<dbReference type="VEuPathDB" id="FungiDB:ASPWEDRAFT_171295"/>
<sequence length="258" mass="26920">MTLRHITILSLILHAGISYAAGSQCYYLNGTATDDTFKPCFPDKPNSGCCVLAKPNDAPNDICLDNGLCYSQDTGASGFIFQDACTDQTWGSAECPRYCNSLKAVGTGYYMLPCPAKGGSQWCCSQSGEDCCESASSVSMPPLPTSTSSSTSSTSTSPATNTAEATSETGSGGSDSKATSVGVGVGVALGACLLATIAGLIFQHVMHKRRVQALTEELARQMARPEPVPYSQIVAMQPPSEVENTQKPAVFELGGRQG</sequence>
<reference evidence="5" key="1">
    <citation type="journal article" date="2017" name="Genome Biol.">
        <title>Comparative genomics reveals high biological diversity and specific adaptations in the industrially and medically important fungal genus Aspergillus.</title>
        <authorList>
            <person name="de Vries R.P."/>
            <person name="Riley R."/>
            <person name="Wiebenga A."/>
            <person name="Aguilar-Osorio G."/>
            <person name="Amillis S."/>
            <person name="Uchima C.A."/>
            <person name="Anderluh G."/>
            <person name="Asadollahi M."/>
            <person name="Askin M."/>
            <person name="Barry K."/>
            <person name="Battaglia E."/>
            <person name="Bayram O."/>
            <person name="Benocci T."/>
            <person name="Braus-Stromeyer S.A."/>
            <person name="Caldana C."/>
            <person name="Canovas D."/>
            <person name="Cerqueira G.C."/>
            <person name="Chen F."/>
            <person name="Chen W."/>
            <person name="Choi C."/>
            <person name="Clum A."/>
            <person name="Dos Santos R.A."/>
            <person name="Damasio A.R."/>
            <person name="Diallinas G."/>
            <person name="Emri T."/>
            <person name="Fekete E."/>
            <person name="Flipphi M."/>
            <person name="Freyberg S."/>
            <person name="Gallo A."/>
            <person name="Gournas C."/>
            <person name="Habgood R."/>
            <person name="Hainaut M."/>
            <person name="Harispe M.L."/>
            <person name="Henrissat B."/>
            <person name="Hilden K.S."/>
            <person name="Hope R."/>
            <person name="Hossain A."/>
            <person name="Karabika E."/>
            <person name="Karaffa L."/>
            <person name="Karanyi Z."/>
            <person name="Krasevec N."/>
            <person name="Kuo A."/>
            <person name="Kusch H."/>
            <person name="LaButti K."/>
            <person name="Lagendijk E.L."/>
            <person name="Lapidus A."/>
            <person name="Levasseur A."/>
            <person name="Lindquist E."/>
            <person name="Lipzen A."/>
            <person name="Logrieco A.F."/>
            <person name="MacCabe A."/>
            <person name="Maekelae M.R."/>
            <person name="Malavazi I."/>
            <person name="Melin P."/>
            <person name="Meyer V."/>
            <person name="Mielnichuk N."/>
            <person name="Miskei M."/>
            <person name="Molnar A.P."/>
            <person name="Mule G."/>
            <person name="Ngan C.Y."/>
            <person name="Orejas M."/>
            <person name="Orosz E."/>
            <person name="Ouedraogo J.P."/>
            <person name="Overkamp K.M."/>
            <person name="Park H.-S."/>
            <person name="Perrone G."/>
            <person name="Piumi F."/>
            <person name="Punt P.J."/>
            <person name="Ram A.F."/>
            <person name="Ramon A."/>
            <person name="Rauscher S."/>
            <person name="Record E."/>
            <person name="Riano-Pachon D.M."/>
            <person name="Robert V."/>
            <person name="Roehrig J."/>
            <person name="Ruller R."/>
            <person name="Salamov A."/>
            <person name="Salih N.S."/>
            <person name="Samson R.A."/>
            <person name="Sandor E."/>
            <person name="Sanguinetti M."/>
            <person name="Schuetze T."/>
            <person name="Sepcic K."/>
            <person name="Shelest E."/>
            <person name="Sherlock G."/>
            <person name="Sophianopoulou V."/>
            <person name="Squina F.M."/>
            <person name="Sun H."/>
            <person name="Susca A."/>
            <person name="Todd R.B."/>
            <person name="Tsang A."/>
            <person name="Unkles S.E."/>
            <person name="van de Wiele N."/>
            <person name="van Rossen-Uffink D."/>
            <person name="Oliveira J.V."/>
            <person name="Vesth T.C."/>
            <person name="Visser J."/>
            <person name="Yu J.-H."/>
            <person name="Zhou M."/>
            <person name="Andersen M.R."/>
            <person name="Archer D.B."/>
            <person name="Baker S.E."/>
            <person name="Benoit I."/>
            <person name="Brakhage A.A."/>
            <person name="Braus G.H."/>
            <person name="Fischer R."/>
            <person name="Frisvad J.C."/>
            <person name="Goldman G.H."/>
            <person name="Houbraken J."/>
            <person name="Oakley B."/>
            <person name="Pocsi I."/>
            <person name="Scazzocchio C."/>
            <person name="Seiboth B."/>
            <person name="vanKuyk P.A."/>
            <person name="Wortman J."/>
            <person name="Dyer P.S."/>
            <person name="Grigoriev I.V."/>
        </authorList>
    </citation>
    <scope>NUCLEOTIDE SEQUENCE [LARGE SCALE GENOMIC DNA]</scope>
    <source>
        <strain evidence="5">DTO 134E9</strain>
    </source>
</reference>
<evidence type="ECO:0000313" key="5">
    <source>
        <dbReference type="Proteomes" id="UP000184383"/>
    </source>
</evidence>
<evidence type="ECO:0000256" key="1">
    <source>
        <dbReference type="SAM" id="MobiDB-lite"/>
    </source>
</evidence>
<proteinExistence type="predicted"/>
<evidence type="ECO:0000313" key="4">
    <source>
        <dbReference type="EMBL" id="OJJ37835.1"/>
    </source>
</evidence>
<name>A0A1L9RSD4_ASPWE</name>
<evidence type="ECO:0008006" key="6">
    <source>
        <dbReference type="Google" id="ProtNLM"/>
    </source>
</evidence>